<dbReference type="InterPro" id="IPR001763">
    <property type="entry name" value="Rhodanese-like_dom"/>
</dbReference>
<dbReference type="Proteomes" id="UP000298616">
    <property type="component" value="Chromosome"/>
</dbReference>
<dbReference type="SUPFAM" id="SSF52821">
    <property type="entry name" value="Rhodanese/Cell cycle control phosphatase"/>
    <property type="match status" value="1"/>
</dbReference>
<name>A0A4D7JEY4_9BACT</name>
<dbReference type="InterPro" id="IPR036873">
    <property type="entry name" value="Rhodanese-like_dom_sf"/>
</dbReference>
<dbReference type="OrthoDB" id="9808735at2"/>
<feature type="domain" description="Rhodanese" evidence="2">
    <location>
        <begin position="46"/>
        <end position="135"/>
    </location>
</feature>
<dbReference type="EMBL" id="CP028923">
    <property type="protein sequence ID" value="QCK14231.1"/>
    <property type="molecule type" value="Genomic_DNA"/>
</dbReference>
<protein>
    <submittedName>
        <fullName evidence="3">Rhodanese-like domain-containing protein</fullName>
    </submittedName>
</protein>
<keyword evidence="1" id="KW-0732">Signal</keyword>
<dbReference type="SMART" id="SM00450">
    <property type="entry name" value="RHOD"/>
    <property type="match status" value="1"/>
</dbReference>
<accession>A0A4D7JEY4</accession>
<reference evidence="3 4" key="1">
    <citation type="submission" date="2018-04" db="EMBL/GenBank/DDBJ databases">
        <title>Complete genome uncultured novel isolate.</title>
        <authorList>
            <person name="Merlino G."/>
        </authorList>
    </citation>
    <scope>NUCLEOTIDE SEQUENCE [LARGE SCALE GENOMIC DNA]</scope>
    <source>
        <strain evidence="4">R1DC9</strain>
    </source>
</reference>
<dbReference type="KEGG" id="fpf:DCC35_05460"/>
<dbReference type="InterPro" id="IPR050229">
    <property type="entry name" value="GlpE_sulfurtransferase"/>
</dbReference>
<keyword evidence="4" id="KW-1185">Reference proteome</keyword>
<dbReference type="PANTHER" id="PTHR43031">
    <property type="entry name" value="FAD-DEPENDENT OXIDOREDUCTASE"/>
    <property type="match status" value="1"/>
</dbReference>
<dbReference type="Pfam" id="PF00581">
    <property type="entry name" value="Rhodanese"/>
    <property type="match status" value="1"/>
</dbReference>
<evidence type="ECO:0000259" key="2">
    <source>
        <dbReference type="PROSITE" id="PS50206"/>
    </source>
</evidence>
<dbReference type="CDD" id="cd00158">
    <property type="entry name" value="RHOD"/>
    <property type="match status" value="1"/>
</dbReference>
<gene>
    <name evidence="3" type="ORF">DCC35_05460</name>
</gene>
<evidence type="ECO:0000313" key="4">
    <source>
        <dbReference type="Proteomes" id="UP000298616"/>
    </source>
</evidence>
<sequence>MMKQFNRSLVLILVLAVITLNSCGGQTSEEGEYSKVSPERFKELVNDGEVQLVDVRTMEEYRNGHIKGAILADYLSGEFSDYKPKLNKAKTVYVYCAVGGRSKRAAEDLERSGYTVVELEGGIRNWNSKGFELEK</sequence>
<dbReference type="PANTHER" id="PTHR43031:SF7">
    <property type="entry name" value="NITRIC OXIDE REDUCTASE FLRD-NAD(+) REDUCTASE"/>
    <property type="match status" value="1"/>
</dbReference>
<feature type="chain" id="PRO_5020717639" evidence="1">
    <location>
        <begin position="25"/>
        <end position="135"/>
    </location>
</feature>
<dbReference type="Gene3D" id="3.40.250.10">
    <property type="entry name" value="Rhodanese-like domain"/>
    <property type="match status" value="1"/>
</dbReference>
<feature type="signal peptide" evidence="1">
    <location>
        <begin position="1"/>
        <end position="24"/>
    </location>
</feature>
<dbReference type="AlphaFoldDB" id="A0A4D7JEY4"/>
<proteinExistence type="predicted"/>
<dbReference type="PROSITE" id="PS50206">
    <property type="entry name" value="RHODANESE_3"/>
    <property type="match status" value="1"/>
</dbReference>
<evidence type="ECO:0000313" key="3">
    <source>
        <dbReference type="EMBL" id="QCK14231.1"/>
    </source>
</evidence>
<organism evidence="3 4">
    <name type="scientific">Mangrovivirga cuniculi</name>
    <dbReference type="NCBI Taxonomy" id="2715131"/>
    <lineage>
        <taxon>Bacteria</taxon>
        <taxon>Pseudomonadati</taxon>
        <taxon>Bacteroidota</taxon>
        <taxon>Cytophagia</taxon>
        <taxon>Cytophagales</taxon>
        <taxon>Mangrovivirgaceae</taxon>
        <taxon>Mangrovivirga</taxon>
    </lineage>
</organism>
<evidence type="ECO:0000256" key="1">
    <source>
        <dbReference type="SAM" id="SignalP"/>
    </source>
</evidence>